<feature type="coiled-coil region" evidence="1">
    <location>
        <begin position="471"/>
        <end position="498"/>
    </location>
</feature>
<proteinExistence type="predicted"/>
<dbReference type="AlphaFoldDB" id="A0A5S6QS37"/>
<dbReference type="STRING" id="70415.A0A5S6QS37"/>
<dbReference type="WBParaSite" id="TMUE_2000009707.1">
    <property type="protein sequence ID" value="TMUE_2000009707.1"/>
    <property type="gene ID" value="WBGene00288287"/>
</dbReference>
<feature type="region of interest" description="Disordered" evidence="2">
    <location>
        <begin position="633"/>
        <end position="655"/>
    </location>
</feature>
<evidence type="ECO:0000256" key="2">
    <source>
        <dbReference type="SAM" id="MobiDB-lite"/>
    </source>
</evidence>
<feature type="region of interest" description="Disordered" evidence="2">
    <location>
        <begin position="268"/>
        <end position="299"/>
    </location>
</feature>
<evidence type="ECO:0000313" key="4">
    <source>
        <dbReference type="WBParaSite" id="TMUE_2000009707.1"/>
    </source>
</evidence>
<evidence type="ECO:0000256" key="1">
    <source>
        <dbReference type="SAM" id="Coils"/>
    </source>
</evidence>
<feature type="compositionally biased region" description="Polar residues" evidence="2">
    <location>
        <begin position="918"/>
        <end position="928"/>
    </location>
</feature>
<dbReference type="Proteomes" id="UP000046395">
    <property type="component" value="Unassembled WGS sequence"/>
</dbReference>
<evidence type="ECO:0000313" key="3">
    <source>
        <dbReference type="Proteomes" id="UP000046395"/>
    </source>
</evidence>
<keyword evidence="1" id="KW-0175">Coiled coil</keyword>
<sequence>MHDIAEQNDEQRISAHLSLPDLSNISNESLTNMMVRNASKHPLRLQEQVEMFRRQNISLRIEVYYLKTRLHEAGLSCEWPDPQEYQLDMAALGESRPSGDNAELEFMKKQIEHFESARSENVRMLKRELDQERCKSQTAEIARVSNATLLSLLEQLKNENCLLRNAIAAMNESSESDTSALHCSTNTKQKEALQLSTGERPQQAQNDGISQACPVKVTVEASTMTSIIAESEPTIDNAEKLEERCLQAESRVKELQYLLNQRFPGLLNDDFPPTNVASESDGTEKAQNSSSSDSHKNAEALPMECRKCRRYEQVLAAIRRKFAGRRETIQGNDRSTHSDDNNTHFNTIDVSINRWLQKSLCAQEDRDAFKQKFRSIYSANSQLCKRMQESASALKNVCSKLADNGVDISDLTELYFLQDDMLLKLNATQSLIASMETSASRPMPFDEEEVLRIQEHLTHMETLVEQRDSHIAMLKKSLQNKTELIERLKCRMDEIESAYCVDIVPPVLNSVKEVEPVSRSREDAAVQCKTTFDLETFQWPTLVLSLLPGLDVFAQHFMNFLDILADIIGAACSEEEKNYLACNICDHFRENLLPILRTFGTMPSDESKMDRQENGASRPSSALKAVVELSLDEKGGSSPTSVHGAAANSERSKDSQQRCCLAPDVMLSLRKQIKSALELLASIQKSQNMDEVKSRFTQLTMAIQRCADIWEECFSLMRSADKKEVAMMIDDSRNVETTSAVLRNVPLSSSNPRLAVGDVSSPRLAGHHTDVFSSSSFMLNASAAGRIQFLLASNQRCSEQMEAAVDKMNENNREMEKTILNRRKTSQELHLLRGRERQLTEENCEAKNKILLLEEELTRLKRQISSTGVHSSKDGGTLASCSKFASVVTRPDSSSEAITGSRKTGESSSETCRGPVDANSSSKTSRSQPEAGKIAELQKENAKLLTELDSYKEMLEKAKEELNLTLKSLQEEQETKTAAAREITEDIKKTADLFRKLKHKSGRRRDIRCHSSCGFEVARATLRHVLDSLEGTQSA</sequence>
<feature type="compositionally biased region" description="Polar residues" evidence="2">
    <location>
        <begin position="275"/>
        <end position="292"/>
    </location>
</feature>
<keyword evidence="3" id="KW-1185">Reference proteome</keyword>
<organism evidence="3 4">
    <name type="scientific">Trichuris muris</name>
    <name type="common">Mouse whipworm</name>
    <dbReference type="NCBI Taxonomy" id="70415"/>
    <lineage>
        <taxon>Eukaryota</taxon>
        <taxon>Metazoa</taxon>
        <taxon>Ecdysozoa</taxon>
        <taxon>Nematoda</taxon>
        <taxon>Enoplea</taxon>
        <taxon>Dorylaimia</taxon>
        <taxon>Trichinellida</taxon>
        <taxon>Trichuridae</taxon>
        <taxon>Trichuris</taxon>
    </lineage>
</organism>
<reference evidence="4" key="1">
    <citation type="submission" date="2019-12" db="UniProtKB">
        <authorList>
            <consortium name="WormBaseParasite"/>
        </authorList>
    </citation>
    <scope>IDENTIFICATION</scope>
</reference>
<accession>A0A5S6QS37</accession>
<feature type="compositionally biased region" description="Polar residues" evidence="2">
    <location>
        <begin position="891"/>
        <end position="911"/>
    </location>
</feature>
<name>A0A5S6QS37_TRIMR</name>
<protein>
    <submittedName>
        <fullName evidence="4">Centrosomin N-terminal motif 1 domain-containing protein</fullName>
    </submittedName>
</protein>
<feature type="region of interest" description="Disordered" evidence="2">
    <location>
        <begin position="890"/>
        <end position="933"/>
    </location>
</feature>
<feature type="coiled-coil region" evidence="1">
    <location>
        <begin position="934"/>
        <end position="986"/>
    </location>
</feature>